<dbReference type="GeneID" id="177052"/>
<evidence type="ECO:0000313" key="3">
    <source>
        <dbReference type="Proteomes" id="UP000001940"/>
    </source>
</evidence>
<organism evidence="2 3">
    <name type="scientific">Caenorhabditis elegans</name>
    <dbReference type="NCBI Taxonomy" id="6239"/>
    <lineage>
        <taxon>Eukaryota</taxon>
        <taxon>Metazoa</taxon>
        <taxon>Ecdysozoa</taxon>
        <taxon>Nematoda</taxon>
        <taxon>Chromadorea</taxon>
        <taxon>Rhabditida</taxon>
        <taxon>Rhabditina</taxon>
        <taxon>Rhabditomorpha</taxon>
        <taxon>Rhabditoidea</taxon>
        <taxon>Rhabditidae</taxon>
        <taxon>Peloderinae</taxon>
        <taxon>Caenorhabditis</taxon>
    </lineage>
</organism>
<dbReference type="CTD" id="177052"/>
<dbReference type="UCSC" id="Y94H6A.3">
    <property type="organism name" value="c. elegans"/>
</dbReference>
<dbReference type="AlphaFoldDB" id="Q9N2X1"/>
<feature type="region of interest" description="Disordered" evidence="1">
    <location>
        <begin position="1"/>
        <end position="149"/>
    </location>
</feature>
<dbReference type="PeptideAtlas" id="Q9N2X1"/>
<dbReference type="KEGG" id="cel:CELE_Y94H6A.3"/>
<sequence>MPRSPNKYDRDRRDRDRDRHRSNKDHSSDVARMKEKMRSTLESARKSDAPSTSSDFSRKPQKVEELTPAEHLARTRAIEEIEEAGFQPGSFRSGSAAKKDQKTKKDNSHDSAIFGPAWKSAEQRKVIDKKQSDISTITLPSAPAPPANAMAPMVPSHMYSEHSATRKADWKVYWTTLRHQLLAENY</sequence>
<dbReference type="RefSeq" id="NP_500243.1">
    <property type="nucleotide sequence ID" value="NM_067842.5"/>
</dbReference>
<evidence type="ECO:0000313" key="2">
    <source>
        <dbReference type="EMBL" id="CCD74203.1"/>
    </source>
</evidence>
<keyword evidence="3" id="KW-1185">Reference proteome</keyword>
<protein>
    <submittedName>
        <fullName evidence="2">PRP16</fullName>
    </submittedName>
</protein>
<dbReference type="Bgee" id="WBGene00022376">
    <property type="expression patterns" value="Expressed in embryo and 4 other cell types or tissues"/>
</dbReference>
<dbReference type="HOGENOM" id="CLU_1733101_0_0_1"/>
<feature type="compositionally biased region" description="Basic and acidic residues" evidence="1">
    <location>
        <begin position="97"/>
        <end position="109"/>
    </location>
</feature>
<dbReference type="STRING" id="6239.Y94H6A.3.1"/>
<feature type="compositionally biased region" description="Basic and acidic residues" evidence="1">
    <location>
        <begin position="56"/>
        <end position="65"/>
    </location>
</feature>
<feature type="compositionally biased region" description="Basic and acidic residues" evidence="1">
    <location>
        <begin position="121"/>
        <end position="132"/>
    </location>
</feature>
<dbReference type="FunCoup" id="Q9N2X1">
    <property type="interactions" value="165"/>
</dbReference>
<gene>
    <name evidence="2" type="ORF">CELE_Y94H6A.3</name>
    <name evidence="2 4" type="ORF">Y94H6A.3</name>
</gene>
<keyword evidence="5" id="KW-1267">Proteomics identification</keyword>
<proteinExistence type="evidence at protein level"/>
<dbReference type="PaxDb" id="6239-Y94H6A.3"/>
<evidence type="ECO:0007829" key="5">
    <source>
        <dbReference type="PeptideAtlas" id="Q9N2X1"/>
    </source>
</evidence>
<dbReference type="Proteomes" id="UP000001940">
    <property type="component" value="Chromosome IV"/>
</dbReference>
<name>Q9N2X1_CAEEL</name>
<dbReference type="OrthoDB" id="5826575at2759"/>
<reference evidence="2 3" key="1">
    <citation type="journal article" date="1998" name="Science">
        <title>Genome sequence of the nematode C. elegans: a platform for investigating biology.</title>
        <authorList>
            <consortium name="The C. elegans sequencing consortium"/>
            <person name="Sulson J.E."/>
            <person name="Waterston R."/>
        </authorList>
    </citation>
    <scope>NUCLEOTIDE SEQUENCE [LARGE SCALE GENOMIC DNA]</scope>
    <source>
        <strain evidence="2 3">Bristol N2</strain>
    </source>
</reference>
<dbReference type="AGR" id="WB:WBGene00022376"/>
<dbReference type="InParanoid" id="Q9N2X1"/>
<dbReference type="OMA" id="AIFGPAW"/>
<dbReference type="eggNOG" id="ENOG502RT8J">
    <property type="taxonomic scope" value="Eukaryota"/>
</dbReference>
<dbReference type="EMBL" id="BX284604">
    <property type="protein sequence ID" value="CCD74203.1"/>
    <property type="molecule type" value="Genomic_DNA"/>
</dbReference>
<evidence type="ECO:0000256" key="1">
    <source>
        <dbReference type="SAM" id="MobiDB-lite"/>
    </source>
</evidence>
<dbReference type="WormBase" id="Y94H6A.3">
    <property type="protein sequence ID" value="CE27552"/>
    <property type="gene ID" value="WBGene00022376"/>
</dbReference>
<accession>Q9N2X1</accession>
<feature type="compositionally biased region" description="Basic and acidic residues" evidence="1">
    <location>
        <begin position="1"/>
        <end position="48"/>
    </location>
</feature>
<evidence type="ECO:0000313" key="4">
    <source>
        <dbReference type="WormBase" id="Y94H6A.3"/>
    </source>
</evidence>